<keyword evidence="6" id="KW-0699">rRNA-binding</keyword>
<dbReference type="InterPro" id="IPR005662">
    <property type="entry name" value="GTPase_Era-like"/>
</dbReference>
<dbReference type="Proteomes" id="UP000463857">
    <property type="component" value="Chromosome"/>
</dbReference>
<dbReference type="EMBL" id="CP047156">
    <property type="protein sequence ID" value="QHB99325.1"/>
    <property type="molecule type" value="Genomic_DNA"/>
</dbReference>
<dbReference type="NCBIfam" id="TIGR00231">
    <property type="entry name" value="small_GTP"/>
    <property type="match status" value="1"/>
</dbReference>
<dbReference type="Gene3D" id="3.30.300.20">
    <property type="match status" value="1"/>
</dbReference>
<evidence type="ECO:0000313" key="12">
    <source>
        <dbReference type="EMBL" id="QHB99325.1"/>
    </source>
</evidence>
<evidence type="ECO:0000256" key="5">
    <source>
        <dbReference type="ARBA" id="ARBA00023134"/>
    </source>
</evidence>
<evidence type="ECO:0000256" key="2">
    <source>
        <dbReference type="ARBA" id="ARBA00020484"/>
    </source>
</evidence>
<keyword evidence="6" id="KW-0963">Cytoplasm</keyword>
<protein>
    <recommendedName>
        <fullName evidence="2 6">GTPase Era</fullName>
    </recommendedName>
</protein>
<reference evidence="12 13" key="1">
    <citation type="journal article" date="2018" name="Int. J. Syst. Evol. Microbiol.">
        <title>Epidermidibacterium keratini gen. nov., sp. nov., a member of the family Sporichthyaceae, isolated from keratin epidermis.</title>
        <authorList>
            <person name="Lee D.G."/>
            <person name="Trujillo M.E."/>
            <person name="Kang S."/>
            <person name="Nam J.J."/>
            <person name="Kim Y.J."/>
        </authorList>
    </citation>
    <scope>NUCLEOTIDE SEQUENCE [LARGE SCALE GENOMIC DNA]</scope>
    <source>
        <strain evidence="12 13">EPI-7</strain>
    </source>
</reference>
<dbReference type="PRINTS" id="PR00326">
    <property type="entry name" value="GTP1OBG"/>
</dbReference>
<feature type="binding site" evidence="6">
    <location>
        <begin position="83"/>
        <end position="87"/>
    </location>
    <ligand>
        <name>GTP</name>
        <dbReference type="ChEBI" id="CHEBI:37565"/>
    </ligand>
</feature>
<dbReference type="GO" id="GO:0043024">
    <property type="term" value="F:ribosomal small subunit binding"/>
    <property type="evidence" value="ECO:0007669"/>
    <property type="project" value="TreeGrafter"/>
</dbReference>
<sequence length="324" mass="35195">MTTPPPSTPEPAEALAGADAPSDGTPHRSGFISFVGRPNAGKSTLTNALVGEKVAITSDKPQTTRRAIRGILNRDDAQIVIVDTPGLHRPRTLLGERLNDVVTATLSEVDVIGFCLPAGEKVGPGDRYIARMLAEHTRAPVIGIVTKTDIAPPRRIAEALVEVSGLQTDLGRDFADIVPISAVSGSQVDLLADLIVAQLPEGPQLFLDDEKTDETTEALIAEFIREAALSEVRDELPHSIACSVEEMLPREDSDVVDVHATLYVERQSQKPIMLGPRGARIKKIGTTARQQIEQRLGMRIYLHLHVSVLAEWQRDPKKLNRLGF</sequence>
<comment type="subcellular location">
    <subcellularLocation>
        <location evidence="6">Cytoplasm</location>
    </subcellularLocation>
    <subcellularLocation>
        <location evidence="6">Cell membrane</location>
        <topology evidence="6">Peripheral membrane protein</topology>
    </subcellularLocation>
</comment>
<dbReference type="RefSeq" id="WP_159542688.1">
    <property type="nucleotide sequence ID" value="NZ_CP047156.1"/>
</dbReference>
<dbReference type="InterPro" id="IPR004044">
    <property type="entry name" value="KH_dom_type_2"/>
</dbReference>
<feature type="domain" description="Era-type G" evidence="11">
    <location>
        <begin position="28"/>
        <end position="201"/>
    </location>
</feature>
<dbReference type="GO" id="GO:0005886">
    <property type="term" value="C:plasma membrane"/>
    <property type="evidence" value="ECO:0007669"/>
    <property type="project" value="UniProtKB-SubCell"/>
</dbReference>
<dbReference type="InterPro" id="IPR009019">
    <property type="entry name" value="KH_sf_prok-type"/>
</dbReference>
<accession>A0A7L4YJ93</accession>
<dbReference type="InterPro" id="IPR006073">
    <property type="entry name" value="GTP-bd"/>
</dbReference>
<comment type="function">
    <text evidence="6">An essential GTPase that binds both GDP and GTP, with rapid nucleotide exchange. Plays a role in 16S rRNA processing and 30S ribosomal subunit biogenesis and possibly also in cell cycle regulation and energy metabolism.</text>
</comment>
<dbReference type="PANTHER" id="PTHR42698:SF1">
    <property type="entry name" value="GTPASE ERA, MITOCHONDRIAL"/>
    <property type="match status" value="1"/>
</dbReference>
<dbReference type="Gene3D" id="3.40.50.300">
    <property type="entry name" value="P-loop containing nucleotide triphosphate hydrolases"/>
    <property type="match status" value="1"/>
</dbReference>
<evidence type="ECO:0000259" key="10">
    <source>
        <dbReference type="PROSITE" id="PS50823"/>
    </source>
</evidence>
<feature type="region of interest" description="Disordered" evidence="9">
    <location>
        <begin position="1"/>
        <end position="28"/>
    </location>
</feature>
<feature type="region of interest" description="G4" evidence="7">
    <location>
        <begin position="146"/>
        <end position="149"/>
    </location>
</feature>
<feature type="region of interest" description="G2" evidence="7">
    <location>
        <begin position="62"/>
        <end position="66"/>
    </location>
</feature>
<evidence type="ECO:0000256" key="3">
    <source>
        <dbReference type="ARBA" id="ARBA00022741"/>
    </source>
</evidence>
<dbReference type="Pfam" id="PF01926">
    <property type="entry name" value="MMR_HSR1"/>
    <property type="match status" value="1"/>
</dbReference>
<dbReference type="NCBIfam" id="TIGR00436">
    <property type="entry name" value="era"/>
    <property type="match status" value="1"/>
</dbReference>
<dbReference type="FunCoup" id="A0A7L4YJ93">
    <property type="interactions" value="350"/>
</dbReference>
<evidence type="ECO:0000256" key="8">
    <source>
        <dbReference type="RuleBase" id="RU003761"/>
    </source>
</evidence>
<evidence type="ECO:0000256" key="9">
    <source>
        <dbReference type="SAM" id="MobiDB-lite"/>
    </source>
</evidence>
<gene>
    <name evidence="6" type="primary">era</name>
    <name evidence="12" type="ORF">EK0264_02835</name>
</gene>
<dbReference type="GO" id="GO:0005829">
    <property type="term" value="C:cytosol"/>
    <property type="evidence" value="ECO:0007669"/>
    <property type="project" value="TreeGrafter"/>
</dbReference>
<comment type="similarity">
    <text evidence="1 6 7 8">Belongs to the TRAFAC class TrmE-Era-EngA-EngB-Septin-like GTPase superfamily. Era GTPase family.</text>
</comment>
<dbReference type="GO" id="GO:0070181">
    <property type="term" value="F:small ribosomal subunit rRNA binding"/>
    <property type="evidence" value="ECO:0007669"/>
    <property type="project" value="UniProtKB-UniRule"/>
</dbReference>
<dbReference type="Pfam" id="PF07650">
    <property type="entry name" value="KH_2"/>
    <property type="match status" value="1"/>
</dbReference>
<dbReference type="GO" id="GO:0000028">
    <property type="term" value="P:ribosomal small subunit assembly"/>
    <property type="evidence" value="ECO:0007669"/>
    <property type="project" value="TreeGrafter"/>
</dbReference>
<keyword evidence="13" id="KW-1185">Reference proteome</keyword>
<keyword evidence="3 6" id="KW-0547">Nucleotide-binding</keyword>
<proteinExistence type="inferred from homology"/>
<feature type="binding site" evidence="6">
    <location>
        <begin position="146"/>
        <end position="149"/>
    </location>
    <ligand>
        <name>GTP</name>
        <dbReference type="ChEBI" id="CHEBI:37565"/>
    </ligand>
</feature>
<evidence type="ECO:0000256" key="7">
    <source>
        <dbReference type="PROSITE-ProRule" id="PRU01050"/>
    </source>
</evidence>
<dbReference type="SUPFAM" id="SSF52540">
    <property type="entry name" value="P-loop containing nucleoside triphosphate hydrolases"/>
    <property type="match status" value="1"/>
</dbReference>
<dbReference type="PROSITE" id="PS50823">
    <property type="entry name" value="KH_TYPE_2"/>
    <property type="match status" value="1"/>
</dbReference>
<dbReference type="PROSITE" id="PS51713">
    <property type="entry name" value="G_ERA"/>
    <property type="match status" value="1"/>
</dbReference>
<organism evidence="12 13">
    <name type="scientific">Epidermidibacterium keratini</name>
    <dbReference type="NCBI Taxonomy" id="1891644"/>
    <lineage>
        <taxon>Bacteria</taxon>
        <taxon>Bacillati</taxon>
        <taxon>Actinomycetota</taxon>
        <taxon>Actinomycetes</taxon>
        <taxon>Sporichthyales</taxon>
        <taxon>Sporichthyaceae</taxon>
        <taxon>Epidermidibacterium</taxon>
    </lineage>
</organism>
<name>A0A7L4YJ93_9ACTN</name>
<keyword evidence="6" id="KW-1003">Cell membrane</keyword>
<dbReference type="AlphaFoldDB" id="A0A7L4YJ93"/>
<dbReference type="InterPro" id="IPR027417">
    <property type="entry name" value="P-loop_NTPase"/>
</dbReference>
<feature type="region of interest" description="G1" evidence="7">
    <location>
        <begin position="36"/>
        <end position="43"/>
    </location>
</feature>
<feature type="binding site" evidence="6">
    <location>
        <begin position="36"/>
        <end position="43"/>
    </location>
    <ligand>
        <name>GTP</name>
        <dbReference type="ChEBI" id="CHEBI:37565"/>
    </ligand>
</feature>
<dbReference type="NCBIfam" id="NF000908">
    <property type="entry name" value="PRK00089.1"/>
    <property type="match status" value="1"/>
</dbReference>
<dbReference type="CDD" id="cd22534">
    <property type="entry name" value="KH-II_Era"/>
    <property type="match status" value="1"/>
</dbReference>
<evidence type="ECO:0000259" key="11">
    <source>
        <dbReference type="PROSITE" id="PS51713"/>
    </source>
</evidence>
<feature type="domain" description="KH type-2" evidence="10">
    <location>
        <begin position="232"/>
        <end position="310"/>
    </location>
</feature>
<dbReference type="InterPro" id="IPR005225">
    <property type="entry name" value="Small_GTP-bd"/>
</dbReference>
<dbReference type="InterPro" id="IPR030388">
    <property type="entry name" value="G_ERA_dom"/>
</dbReference>
<keyword evidence="6" id="KW-0690">Ribosome biogenesis</keyword>
<dbReference type="OrthoDB" id="9805918at2"/>
<evidence type="ECO:0000256" key="4">
    <source>
        <dbReference type="ARBA" id="ARBA00022884"/>
    </source>
</evidence>
<dbReference type="InParanoid" id="A0A7L4YJ93"/>
<dbReference type="HAMAP" id="MF_00367">
    <property type="entry name" value="GTPase_Era"/>
    <property type="match status" value="1"/>
</dbReference>
<dbReference type="GO" id="GO:0003924">
    <property type="term" value="F:GTPase activity"/>
    <property type="evidence" value="ECO:0007669"/>
    <property type="project" value="UniProtKB-UniRule"/>
</dbReference>
<dbReference type="GO" id="GO:0005525">
    <property type="term" value="F:GTP binding"/>
    <property type="evidence" value="ECO:0007669"/>
    <property type="project" value="UniProtKB-UniRule"/>
</dbReference>
<dbReference type="InterPro" id="IPR015946">
    <property type="entry name" value="KH_dom-like_a/b"/>
</dbReference>
<feature type="region of interest" description="G3" evidence="7">
    <location>
        <begin position="83"/>
        <end position="86"/>
    </location>
</feature>
<evidence type="ECO:0000256" key="6">
    <source>
        <dbReference type="HAMAP-Rule" id="MF_00367"/>
    </source>
</evidence>
<dbReference type="CDD" id="cd04163">
    <property type="entry name" value="Era"/>
    <property type="match status" value="1"/>
</dbReference>
<evidence type="ECO:0000256" key="1">
    <source>
        <dbReference type="ARBA" id="ARBA00007921"/>
    </source>
</evidence>
<feature type="region of interest" description="G5" evidence="7">
    <location>
        <begin position="180"/>
        <end position="182"/>
    </location>
</feature>
<dbReference type="KEGG" id="eke:EK0264_02835"/>
<dbReference type="SUPFAM" id="SSF54814">
    <property type="entry name" value="Prokaryotic type KH domain (KH-domain type II)"/>
    <property type="match status" value="1"/>
</dbReference>
<keyword evidence="4 6" id="KW-0694">RNA-binding</keyword>
<keyword evidence="5 6" id="KW-0342">GTP-binding</keyword>
<keyword evidence="6" id="KW-0472">Membrane</keyword>
<dbReference type="PANTHER" id="PTHR42698">
    <property type="entry name" value="GTPASE ERA"/>
    <property type="match status" value="1"/>
</dbReference>
<evidence type="ECO:0000313" key="13">
    <source>
        <dbReference type="Proteomes" id="UP000463857"/>
    </source>
</evidence>
<comment type="subunit">
    <text evidence="6">Monomer.</text>
</comment>